<keyword evidence="1" id="KW-0456">Lyase</keyword>
<evidence type="ECO:0000313" key="2">
    <source>
        <dbReference type="Proteomes" id="UP000295293"/>
    </source>
</evidence>
<dbReference type="AlphaFoldDB" id="A0A4R6Z2K1"/>
<reference evidence="1 2" key="1">
    <citation type="submission" date="2019-03" db="EMBL/GenBank/DDBJ databases">
        <title>Genomic Encyclopedia of Type Strains, Phase IV (KMG-IV): sequencing the most valuable type-strain genomes for metagenomic binning, comparative biology and taxonomic classification.</title>
        <authorList>
            <person name="Goeker M."/>
        </authorList>
    </citation>
    <scope>NUCLEOTIDE SEQUENCE [LARGE SCALE GENOMIC DNA]</scope>
    <source>
        <strain evidence="1 2">DSM 21667</strain>
    </source>
</reference>
<dbReference type="EMBL" id="SNZH01000004">
    <property type="protein sequence ID" value="TDR45827.1"/>
    <property type="molecule type" value="Genomic_DNA"/>
</dbReference>
<dbReference type="Proteomes" id="UP000295293">
    <property type="component" value="Unassembled WGS sequence"/>
</dbReference>
<dbReference type="RefSeq" id="WP_133818190.1">
    <property type="nucleotide sequence ID" value="NZ_SNZH01000004.1"/>
</dbReference>
<gene>
    <name evidence="1" type="ORF">DFR29_104257</name>
</gene>
<accession>A0A4R6Z2K1</accession>
<dbReference type="InterPro" id="IPR011050">
    <property type="entry name" value="Pectin_lyase_fold/virulence"/>
</dbReference>
<organism evidence="1 2">
    <name type="scientific">Tahibacter aquaticus</name>
    <dbReference type="NCBI Taxonomy" id="520092"/>
    <lineage>
        <taxon>Bacteria</taxon>
        <taxon>Pseudomonadati</taxon>
        <taxon>Pseudomonadota</taxon>
        <taxon>Gammaproteobacteria</taxon>
        <taxon>Lysobacterales</taxon>
        <taxon>Rhodanobacteraceae</taxon>
        <taxon>Tahibacter</taxon>
    </lineage>
</organism>
<dbReference type="InterPro" id="IPR012334">
    <property type="entry name" value="Pectin_lyas_fold"/>
</dbReference>
<protein>
    <submittedName>
        <fullName evidence="1">Parallel beta helix pectate lyase-like protein</fullName>
    </submittedName>
</protein>
<dbReference type="SUPFAM" id="SSF51126">
    <property type="entry name" value="Pectin lyase-like"/>
    <property type="match status" value="1"/>
</dbReference>
<proteinExistence type="predicted"/>
<dbReference type="OrthoDB" id="7059642at2"/>
<evidence type="ECO:0000313" key="1">
    <source>
        <dbReference type="EMBL" id="TDR45827.1"/>
    </source>
</evidence>
<sequence>MGTTRDDVVVESSATRLISIESNTTLQNFTLQPTSGHLPEFGVFSYYQSAQTVWGLRLKGSLINLASVGSSDVNVWDTYMSDNGGSPSADPNVWITDSTDMEFPWGAVYGEVYHPWGGGDGEIAAYNSTNVRIYGTQVIDSGASAIYLVNCDSCSVENATLLRAAGWGLDVVQGSDNFTAINNLVQQSQYGGSVFDQLYQTGGTYTGNTFIGNNTGGNANCNAINVAGNPAALTLSGNTATPAPLTCVY</sequence>
<dbReference type="Gene3D" id="2.160.20.10">
    <property type="entry name" value="Single-stranded right-handed beta-helix, Pectin lyase-like"/>
    <property type="match status" value="1"/>
</dbReference>
<keyword evidence="2" id="KW-1185">Reference proteome</keyword>
<comment type="caution">
    <text evidence="1">The sequence shown here is derived from an EMBL/GenBank/DDBJ whole genome shotgun (WGS) entry which is preliminary data.</text>
</comment>
<dbReference type="GO" id="GO:0016829">
    <property type="term" value="F:lyase activity"/>
    <property type="evidence" value="ECO:0007669"/>
    <property type="project" value="UniProtKB-KW"/>
</dbReference>
<name>A0A4R6Z2K1_9GAMM</name>